<dbReference type="WBParaSite" id="PgR003_g064_t04">
    <property type="protein sequence ID" value="PgR003_g064_t04"/>
    <property type="gene ID" value="PgR003_g064"/>
</dbReference>
<dbReference type="GO" id="GO:0016020">
    <property type="term" value="C:membrane"/>
    <property type="evidence" value="ECO:0007669"/>
    <property type="project" value="TreeGrafter"/>
</dbReference>
<keyword evidence="7 13" id="KW-0720">Serine protease</keyword>
<protein>
    <submittedName>
        <fullName evidence="17">P/Homo B domain-containing protein</fullName>
    </submittedName>
</protein>
<dbReference type="GO" id="GO:0004252">
    <property type="term" value="F:serine-type endopeptidase activity"/>
    <property type="evidence" value="ECO:0007669"/>
    <property type="project" value="UniProtKB-UniRule"/>
</dbReference>
<keyword evidence="11" id="KW-0325">Glycoprotein</keyword>
<evidence type="ECO:0000256" key="11">
    <source>
        <dbReference type="ARBA" id="ARBA00023180"/>
    </source>
</evidence>
<evidence type="ECO:0000259" key="15">
    <source>
        <dbReference type="PROSITE" id="PS51829"/>
    </source>
</evidence>
<dbReference type="InterPro" id="IPR002884">
    <property type="entry name" value="P_dom"/>
</dbReference>
<evidence type="ECO:0000256" key="8">
    <source>
        <dbReference type="ARBA" id="ARBA00022837"/>
    </source>
</evidence>
<evidence type="ECO:0000256" key="5">
    <source>
        <dbReference type="ARBA" id="ARBA00022729"/>
    </source>
</evidence>
<dbReference type="InterPro" id="IPR038466">
    <property type="entry name" value="S8_pro-domain_sf"/>
</dbReference>
<evidence type="ECO:0000256" key="12">
    <source>
        <dbReference type="PIRSR" id="PIRSR615500-1"/>
    </source>
</evidence>
<dbReference type="PRINTS" id="PR00723">
    <property type="entry name" value="SUBTILISIN"/>
</dbReference>
<dbReference type="AlphaFoldDB" id="A0A915AAG6"/>
<sequence>MYHSRNTTMASAMSSLLILPLFVLVVFVCAEEDLRNLLARKNRRNDLAQIEELIVQLLKVKERLTPSVEYDKQESGDMEYDNEWAVEVIGEEEEAKKIAKTFGYVYVGRIRGFDNTYVFRKDGHRHKRAADNLTRVLRSDYRVLWAEQQSIKKRRKRGDTQNILFNDPLWPLQWQLHDSRNMSDDYKTDMDVIGAWKLGYTGKGVVVTILDDGIQRNHTDLVASYDPQASYDLNDNDSDPMPTFDELNRHGTRCAGEIAMAPNNSFCGVGIAYGASIGGVRMLDGKITDRVEAEALSFNYDHIDIYSASWGPNDDGKTVEGPGRLAQAAILKGIRLGRNGKGAIYVWASGNGGLKDDDCDCDGYTDSVYTFSVSSAAEDGTFPWYGEKCASTLTSTYSTGSNNKRMIMTTDIGNGCAQDHSGTSASAPMAAGIIALALEANPSLTWRDVQHIAVWTAEPEPLLKNNEGWVRNAAGLYVNSRFGFGLMNAFSFVMAARSWINVPKQRICTTVFPSFTKRSISDTSGAVINFRTDACAGQTNEVNYLEHVQLILDIVYPIRGHLSIFVVSPQGTRTQLLKVRREDKSPAGFRHWPFMSVHTWAENPQGVWQLEVDDKSGRMEGINGIINNITLVVYGTTEQPAHYATLSRRDIRDDFVPNNQKEIDDLWLQRVKRLINDRTLQRAEYIDGAMRYLDAFNQLRKRSTLRSYTVSEFVSR</sequence>
<dbReference type="GO" id="GO:0012505">
    <property type="term" value="C:endomembrane system"/>
    <property type="evidence" value="ECO:0007669"/>
    <property type="project" value="UniProtKB-ARBA"/>
</dbReference>
<dbReference type="CDD" id="cd04059">
    <property type="entry name" value="Peptidases_S8_Protein_convertases_Kexins_Furin-like"/>
    <property type="match status" value="1"/>
</dbReference>
<keyword evidence="3 13" id="KW-0645">Protease</keyword>
<comment type="cofactor">
    <cofactor evidence="1">
        <name>Ca(2+)</name>
        <dbReference type="ChEBI" id="CHEBI:29108"/>
    </cofactor>
</comment>
<dbReference type="Gene3D" id="3.40.50.200">
    <property type="entry name" value="Peptidase S8/S53 domain"/>
    <property type="match status" value="1"/>
</dbReference>
<accession>A0A915AAG6</accession>
<dbReference type="Pfam" id="PF16470">
    <property type="entry name" value="S8_pro-domain"/>
    <property type="match status" value="1"/>
</dbReference>
<evidence type="ECO:0000256" key="4">
    <source>
        <dbReference type="ARBA" id="ARBA00022685"/>
    </source>
</evidence>
<dbReference type="PANTHER" id="PTHR42884:SF14">
    <property type="entry name" value="NEUROENDOCRINE CONVERTASE 1"/>
    <property type="match status" value="1"/>
</dbReference>
<dbReference type="GO" id="GO:0005737">
    <property type="term" value="C:cytoplasm"/>
    <property type="evidence" value="ECO:0007669"/>
    <property type="project" value="UniProtKB-ARBA"/>
</dbReference>
<evidence type="ECO:0000256" key="9">
    <source>
        <dbReference type="ARBA" id="ARBA00023145"/>
    </source>
</evidence>
<dbReference type="Gene3D" id="2.60.120.260">
    <property type="entry name" value="Galactose-binding domain-like"/>
    <property type="match status" value="1"/>
</dbReference>
<proteinExistence type="inferred from homology"/>
<dbReference type="Pfam" id="PF00082">
    <property type="entry name" value="Peptidase_S8"/>
    <property type="match status" value="1"/>
</dbReference>
<keyword evidence="8" id="KW-0106">Calcium</keyword>
<feature type="active site" description="Charge relay system" evidence="12 13">
    <location>
        <position position="250"/>
    </location>
</feature>
<feature type="active site" description="Charge relay system" evidence="12 13">
    <location>
        <position position="211"/>
    </location>
</feature>
<keyword evidence="9" id="KW-0865">Zymogen</keyword>
<evidence type="ECO:0000256" key="7">
    <source>
        <dbReference type="ARBA" id="ARBA00022825"/>
    </source>
</evidence>
<dbReference type="Gene3D" id="3.30.70.850">
    <property type="entry name" value="Peptidase S8, pro-domain"/>
    <property type="match status" value="1"/>
</dbReference>
<evidence type="ECO:0000313" key="16">
    <source>
        <dbReference type="Proteomes" id="UP000887569"/>
    </source>
</evidence>
<keyword evidence="5 14" id="KW-0732">Signal</keyword>
<evidence type="ECO:0000256" key="2">
    <source>
        <dbReference type="ARBA" id="ARBA00005325"/>
    </source>
</evidence>
<keyword evidence="4" id="KW-0165">Cleavage on pair of basic residues</keyword>
<dbReference type="InterPro" id="IPR023827">
    <property type="entry name" value="Peptidase_S8_Asp-AS"/>
</dbReference>
<evidence type="ECO:0000256" key="14">
    <source>
        <dbReference type="SAM" id="SignalP"/>
    </source>
</evidence>
<feature type="domain" description="P/Homo B" evidence="15">
    <location>
        <begin position="501"/>
        <end position="639"/>
    </location>
</feature>
<dbReference type="GO" id="GO:0016486">
    <property type="term" value="P:peptide hormone processing"/>
    <property type="evidence" value="ECO:0007669"/>
    <property type="project" value="TreeGrafter"/>
</dbReference>
<dbReference type="SUPFAM" id="SSF54897">
    <property type="entry name" value="Protease propeptides/inhibitors"/>
    <property type="match status" value="1"/>
</dbReference>
<evidence type="ECO:0000256" key="6">
    <source>
        <dbReference type="ARBA" id="ARBA00022801"/>
    </source>
</evidence>
<evidence type="ECO:0000256" key="3">
    <source>
        <dbReference type="ARBA" id="ARBA00022670"/>
    </source>
</evidence>
<dbReference type="InterPro" id="IPR034182">
    <property type="entry name" value="Kexin/furin"/>
</dbReference>
<dbReference type="InterPro" id="IPR022398">
    <property type="entry name" value="Peptidase_S8_His-AS"/>
</dbReference>
<dbReference type="InterPro" id="IPR032815">
    <property type="entry name" value="S8_pro-domain"/>
</dbReference>
<dbReference type="PROSITE" id="PS51829">
    <property type="entry name" value="P_HOMO_B"/>
    <property type="match status" value="1"/>
</dbReference>
<dbReference type="PROSITE" id="PS00137">
    <property type="entry name" value="SUBTILASE_HIS"/>
    <property type="match status" value="1"/>
</dbReference>
<dbReference type="PROSITE" id="PS00136">
    <property type="entry name" value="SUBTILASE_ASP"/>
    <property type="match status" value="1"/>
</dbReference>
<dbReference type="SUPFAM" id="SSF49785">
    <property type="entry name" value="Galactose-binding domain-like"/>
    <property type="match status" value="1"/>
</dbReference>
<dbReference type="InterPro" id="IPR036852">
    <property type="entry name" value="Peptidase_S8/S53_dom_sf"/>
</dbReference>
<feature type="signal peptide" evidence="14">
    <location>
        <begin position="1"/>
        <end position="30"/>
    </location>
</feature>
<dbReference type="InterPro" id="IPR023828">
    <property type="entry name" value="Peptidase_S8_Ser-AS"/>
</dbReference>
<dbReference type="GO" id="GO:0005615">
    <property type="term" value="C:extracellular space"/>
    <property type="evidence" value="ECO:0007669"/>
    <property type="project" value="TreeGrafter"/>
</dbReference>
<feature type="active site" description="Charge relay system" evidence="12 13">
    <location>
        <position position="424"/>
    </location>
</feature>
<reference evidence="17" key="1">
    <citation type="submission" date="2022-11" db="UniProtKB">
        <authorList>
            <consortium name="WormBaseParasite"/>
        </authorList>
    </citation>
    <scope>IDENTIFICATION</scope>
</reference>
<dbReference type="PROSITE" id="PS51892">
    <property type="entry name" value="SUBTILASE"/>
    <property type="match status" value="1"/>
</dbReference>
<dbReference type="InterPro" id="IPR000209">
    <property type="entry name" value="Peptidase_S8/S53_dom"/>
</dbReference>
<dbReference type="SUPFAM" id="SSF52743">
    <property type="entry name" value="Subtilisin-like"/>
    <property type="match status" value="1"/>
</dbReference>
<organism evidence="16 17">
    <name type="scientific">Parascaris univalens</name>
    <name type="common">Nematode worm</name>
    <dbReference type="NCBI Taxonomy" id="6257"/>
    <lineage>
        <taxon>Eukaryota</taxon>
        <taxon>Metazoa</taxon>
        <taxon>Ecdysozoa</taxon>
        <taxon>Nematoda</taxon>
        <taxon>Chromadorea</taxon>
        <taxon>Rhabditida</taxon>
        <taxon>Spirurina</taxon>
        <taxon>Ascaridomorpha</taxon>
        <taxon>Ascaridoidea</taxon>
        <taxon>Ascarididae</taxon>
        <taxon>Parascaris</taxon>
    </lineage>
</organism>
<evidence type="ECO:0000256" key="10">
    <source>
        <dbReference type="ARBA" id="ARBA00023157"/>
    </source>
</evidence>
<keyword evidence="6 13" id="KW-0378">Hydrolase</keyword>
<keyword evidence="10" id="KW-1015">Disulfide bond</keyword>
<name>A0A915AAG6_PARUN</name>
<evidence type="ECO:0000256" key="1">
    <source>
        <dbReference type="ARBA" id="ARBA00001913"/>
    </source>
</evidence>
<feature type="chain" id="PRO_5038054729" evidence="14">
    <location>
        <begin position="31"/>
        <end position="716"/>
    </location>
</feature>
<dbReference type="Proteomes" id="UP000887569">
    <property type="component" value="Unplaced"/>
</dbReference>
<dbReference type="FunFam" id="2.60.120.260:FF:000006">
    <property type="entry name" value="Proprotein convertase subtilisin/kexin type 5"/>
    <property type="match status" value="1"/>
</dbReference>
<dbReference type="Pfam" id="PF01483">
    <property type="entry name" value="P_proprotein"/>
    <property type="match status" value="1"/>
</dbReference>
<dbReference type="InterPro" id="IPR008979">
    <property type="entry name" value="Galactose-bd-like_sf"/>
</dbReference>
<comment type="similarity">
    <text evidence="2">Belongs to the peptidase S8 family. Furin subfamily.</text>
</comment>
<dbReference type="GO" id="GO:0043005">
    <property type="term" value="C:neuron projection"/>
    <property type="evidence" value="ECO:0007669"/>
    <property type="project" value="TreeGrafter"/>
</dbReference>
<dbReference type="InterPro" id="IPR015500">
    <property type="entry name" value="Peptidase_S8_subtilisin-rel"/>
</dbReference>
<dbReference type="PROSITE" id="PS00138">
    <property type="entry name" value="SUBTILASE_SER"/>
    <property type="match status" value="1"/>
</dbReference>
<evidence type="ECO:0000313" key="17">
    <source>
        <dbReference type="WBParaSite" id="PgR003_g064_t04"/>
    </source>
</evidence>
<dbReference type="PANTHER" id="PTHR42884">
    <property type="entry name" value="PROPROTEIN CONVERTASE SUBTILISIN/KEXIN-RELATED"/>
    <property type="match status" value="1"/>
</dbReference>
<evidence type="ECO:0000256" key="13">
    <source>
        <dbReference type="PROSITE-ProRule" id="PRU01240"/>
    </source>
</evidence>
<dbReference type="FunFam" id="3.40.50.200:FF:000001">
    <property type="entry name" value="Furin 2, isoform B"/>
    <property type="match status" value="1"/>
</dbReference>
<keyword evidence="16" id="KW-1185">Reference proteome</keyword>